<gene>
    <name evidence="4" type="ORF">EHS11_17240</name>
</gene>
<dbReference type="RefSeq" id="WP_135765923.1">
    <property type="nucleotide sequence ID" value="NZ_RQHV01000062.1"/>
</dbReference>
<dbReference type="EMBL" id="RQHV01000062">
    <property type="protein sequence ID" value="TGN07204.1"/>
    <property type="molecule type" value="Genomic_DNA"/>
</dbReference>
<dbReference type="Proteomes" id="UP000298264">
    <property type="component" value="Unassembled WGS sequence"/>
</dbReference>
<protein>
    <submittedName>
        <fullName evidence="4">GNAT family N-acetyltransferase</fullName>
    </submittedName>
</protein>
<evidence type="ECO:0000313" key="4">
    <source>
        <dbReference type="EMBL" id="TGN07204.1"/>
    </source>
</evidence>
<keyword evidence="5" id="KW-1185">Reference proteome</keyword>
<dbReference type="InterPro" id="IPR016181">
    <property type="entry name" value="Acyl_CoA_acyltransferase"/>
</dbReference>
<accession>A0A4R9LM01</accession>
<dbReference type="CDD" id="cd04301">
    <property type="entry name" value="NAT_SF"/>
    <property type="match status" value="1"/>
</dbReference>
<evidence type="ECO:0000313" key="5">
    <source>
        <dbReference type="Proteomes" id="UP000298264"/>
    </source>
</evidence>
<dbReference type="PANTHER" id="PTHR23088">
    <property type="entry name" value="NITRILASE-RELATED"/>
    <property type="match status" value="1"/>
</dbReference>
<dbReference type="Gene3D" id="3.40.630.30">
    <property type="match status" value="1"/>
</dbReference>
<dbReference type="InterPro" id="IPR000182">
    <property type="entry name" value="GNAT_dom"/>
</dbReference>
<dbReference type="InterPro" id="IPR003010">
    <property type="entry name" value="C-N_Hydrolase"/>
</dbReference>
<keyword evidence="4" id="KW-0808">Transferase</keyword>
<evidence type="ECO:0000259" key="3">
    <source>
        <dbReference type="PROSITE" id="PS51186"/>
    </source>
</evidence>
<reference evidence="4" key="1">
    <citation type="journal article" date="2019" name="PLoS Negl. Trop. Dis.">
        <title>Revisiting the worldwide diversity of Leptospira species in the environment.</title>
        <authorList>
            <person name="Vincent A.T."/>
            <person name="Schiettekatte O."/>
            <person name="Bourhy P."/>
            <person name="Veyrier F.J."/>
            <person name="Picardeau M."/>
        </authorList>
    </citation>
    <scope>NUCLEOTIDE SEQUENCE [LARGE SCALE GENOMIC DNA]</scope>
    <source>
        <strain evidence="4">201400974</strain>
    </source>
</reference>
<dbReference type="GO" id="GO:0016747">
    <property type="term" value="F:acyltransferase activity, transferring groups other than amino-acyl groups"/>
    <property type="evidence" value="ECO:0007669"/>
    <property type="project" value="InterPro"/>
</dbReference>
<dbReference type="SUPFAM" id="SSF55729">
    <property type="entry name" value="Acyl-CoA N-acyltransferases (Nat)"/>
    <property type="match status" value="1"/>
</dbReference>
<dbReference type="Pfam" id="PF00795">
    <property type="entry name" value="CN_hydrolase"/>
    <property type="match status" value="1"/>
</dbReference>
<feature type="domain" description="CN hydrolase" evidence="2">
    <location>
        <begin position="243"/>
        <end position="498"/>
    </location>
</feature>
<dbReference type="PROSITE" id="PS51186">
    <property type="entry name" value="GNAT"/>
    <property type="match status" value="1"/>
</dbReference>
<dbReference type="PROSITE" id="PS50263">
    <property type="entry name" value="CN_HYDROLASE"/>
    <property type="match status" value="1"/>
</dbReference>
<dbReference type="OrthoDB" id="9811121at2"/>
<dbReference type="PANTHER" id="PTHR23088:SF50">
    <property type="entry name" value="HYDROLASE YHCX"/>
    <property type="match status" value="1"/>
</dbReference>
<organism evidence="4 5">
    <name type="scientific">Leptospira ilyithenensis</name>
    <dbReference type="NCBI Taxonomy" id="2484901"/>
    <lineage>
        <taxon>Bacteria</taxon>
        <taxon>Pseudomonadati</taxon>
        <taxon>Spirochaetota</taxon>
        <taxon>Spirochaetia</taxon>
        <taxon>Leptospirales</taxon>
        <taxon>Leptospiraceae</taxon>
        <taxon>Leptospira</taxon>
    </lineage>
</organism>
<dbReference type="InterPro" id="IPR036526">
    <property type="entry name" value="C-N_Hydrolase_sf"/>
</dbReference>
<dbReference type="InterPro" id="IPR001110">
    <property type="entry name" value="UPF0012_CS"/>
</dbReference>
<dbReference type="Pfam" id="PF00583">
    <property type="entry name" value="Acetyltransf_1"/>
    <property type="match status" value="1"/>
</dbReference>
<proteinExistence type="inferred from homology"/>
<comment type="caution">
    <text evidence="4">The sequence shown here is derived from an EMBL/GenBank/DDBJ whole genome shotgun (WGS) entry which is preliminary data.</text>
</comment>
<dbReference type="CDD" id="cd07574">
    <property type="entry name" value="nitrilase_Rim1_like"/>
    <property type="match status" value="1"/>
</dbReference>
<dbReference type="AlphaFoldDB" id="A0A4R9LM01"/>
<name>A0A4R9LM01_9LEPT</name>
<dbReference type="SUPFAM" id="SSF56317">
    <property type="entry name" value="Carbon-nitrogen hydrolase"/>
    <property type="match status" value="1"/>
</dbReference>
<dbReference type="Gene3D" id="3.60.110.10">
    <property type="entry name" value="Carbon-nitrogen hydrolase"/>
    <property type="match status" value="1"/>
</dbReference>
<feature type="domain" description="N-acetyltransferase" evidence="3">
    <location>
        <begin position="27"/>
        <end position="187"/>
    </location>
</feature>
<dbReference type="PROSITE" id="PS01227">
    <property type="entry name" value="UPF0012"/>
    <property type="match status" value="1"/>
</dbReference>
<sequence length="530" mass="61017">MDAKKKIKKKPKKTAKPKLAVNEQHKLELRHLRPSDYESVQKIMNMVFSKAFDGAWTKEEFERQINIFPEGQIAIEDKGEVIAAAISMIVFYSDHGDKHTYHSITGGGGLPNHNPEGDSLYGVDVFVNPKYQGLRLGRRLYDARKEVCEKLNLRRIIVGGWLPGYKDHESEMTPQEYVNLVKQKELFDPVLSFQLANDFHVRRIVTNYFPDNKGYSSYACLLEWLNIYYEDEEKLIGRKKIVVRVGAVQWQMRSVRSFEELRDQVEFFVDTVASYNADFCLFPEFFYAPLLTQFNKMSASNAVRALAEHTERMKDEMVKLAVSYNINIITGSMFEYEDQELRNVSFLCRRDGTYDSQYKLHATPDERSYWGVTGGDTLKVFETDAGKVGILICYDVEFPELARILAERGIDILFVPYYTDTKNGYLRVRKCAEARAIENEIYVVMTGSVGNLPNIENMDIQYSQSAVFTPSDFSFPHDAIAAEATPNAEMTLIADLDLDLLKEVRKKGAVRNMLDRRLDLFRIEWLGKIL</sequence>
<evidence type="ECO:0000259" key="2">
    <source>
        <dbReference type="PROSITE" id="PS50263"/>
    </source>
</evidence>
<comment type="similarity">
    <text evidence="1">Belongs to the carbon-nitrogen hydrolase superfamily. NIT1/NIT2 family.</text>
</comment>
<evidence type="ECO:0000256" key="1">
    <source>
        <dbReference type="ARBA" id="ARBA00010613"/>
    </source>
</evidence>